<accession>A0ABQ5ITC5</accession>
<dbReference type="Proteomes" id="UP001151760">
    <property type="component" value="Unassembled WGS sequence"/>
</dbReference>
<feature type="compositionally biased region" description="Polar residues" evidence="3">
    <location>
        <begin position="483"/>
        <end position="498"/>
    </location>
</feature>
<keyword evidence="6" id="KW-1185">Reference proteome</keyword>
<reference evidence="5" key="1">
    <citation type="journal article" date="2022" name="Int. J. Mol. Sci.">
        <title>Draft Genome of Tanacetum Coccineum: Genomic Comparison of Closely Related Tanacetum-Family Plants.</title>
        <authorList>
            <person name="Yamashiro T."/>
            <person name="Shiraishi A."/>
            <person name="Nakayama K."/>
            <person name="Satake H."/>
        </authorList>
    </citation>
    <scope>NUCLEOTIDE SEQUENCE</scope>
</reference>
<feature type="region of interest" description="Disordered" evidence="3">
    <location>
        <begin position="483"/>
        <end position="516"/>
    </location>
</feature>
<dbReference type="SMART" id="SM00343">
    <property type="entry name" value="ZnF_C2HC"/>
    <property type="match status" value="1"/>
</dbReference>
<dbReference type="InterPro" id="IPR001878">
    <property type="entry name" value="Znf_CCHC"/>
</dbReference>
<protein>
    <submittedName>
        <fullName evidence="5">Ribonuclease H-like domain-containing protein</fullName>
    </submittedName>
</protein>
<evidence type="ECO:0000256" key="2">
    <source>
        <dbReference type="SAM" id="Coils"/>
    </source>
</evidence>
<evidence type="ECO:0000256" key="3">
    <source>
        <dbReference type="SAM" id="MobiDB-lite"/>
    </source>
</evidence>
<evidence type="ECO:0000256" key="1">
    <source>
        <dbReference type="PROSITE-ProRule" id="PRU00047"/>
    </source>
</evidence>
<feature type="coiled-coil region" evidence="2">
    <location>
        <begin position="361"/>
        <end position="395"/>
    </location>
</feature>
<evidence type="ECO:0000259" key="4">
    <source>
        <dbReference type="PROSITE" id="PS50158"/>
    </source>
</evidence>
<gene>
    <name evidence="5" type="ORF">Tco_1113844</name>
</gene>
<dbReference type="SUPFAM" id="SSF57756">
    <property type="entry name" value="Retrovirus zinc finger-like domains"/>
    <property type="match status" value="1"/>
</dbReference>
<dbReference type="Pfam" id="PF14223">
    <property type="entry name" value="Retrotran_gag_2"/>
    <property type="match status" value="1"/>
</dbReference>
<sequence>MQKTILKQNYENFAASSQEGLDKTYDRFQRLISQLEVHGKVISQEDENLKLLRSLPSAWNNIALIMRNKSDLDTLSMDDLNNNLKVYESEIKGQTSLNSNSQNVAFVSSDNSSSTNEIVNVAHSVSAASSNDEASTASYADGVMFYFFANQSNSLLLDNEDLEQIDADDLEEMDLKWQVAMLTMRVKRFIKKTGRKLDLNGKETVGFDRTKVECYNCHRRGHFARECRAPRNQGNRNRDDPRRNAPVDTSTTNALVVQDGIGGYDWSFQAEEGITNFALMAYTSQGSSSSDSEVHTCSKDCLKSYEALQKQYDQQCEALNKYNIEIIGYQMGLESLEASIVVHEKNKGVYDKNIAFLKYDVQVKDISIKDLKNQLEEALKEKDDLKNKLEKFEESSKNPTKLINSQINAKYKTGLGYDSQINESELNNIHMNESEAVNGVFKTGEEFHAVPPPYTGNYMPLRPDLSFPGLDESVFQSAMRKTTTSVPETEASISNTSKDIVEKPKTVRPSAPIIEE</sequence>
<feature type="region of interest" description="Disordered" evidence="3">
    <location>
        <begin position="228"/>
        <end position="251"/>
    </location>
</feature>
<feature type="domain" description="CCHC-type" evidence="4">
    <location>
        <begin position="214"/>
        <end position="228"/>
    </location>
</feature>
<keyword evidence="2" id="KW-0175">Coiled coil</keyword>
<keyword evidence="1" id="KW-0863">Zinc-finger</keyword>
<dbReference type="PROSITE" id="PS50158">
    <property type="entry name" value="ZF_CCHC"/>
    <property type="match status" value="1"/>
</dbReference>
<dbReference type="InterPro" id="IPR036875">
    <property type="entry name" value="Znf_CCHC_sf"/>
</dbReference>
<proteinExistence type="predicted"/>
<dbReference type="Pfam" id="PF00098">
    <property type="entry name" value="zf-CCHC"/>
    <property type="match status" value="1"/>
</dbReference>
<keyword evidence="1" id="KW-0862">Zinc</keyword>
<feature type="compositionally biased region" description="Basic and acidic residues" evidence="3">
    <location>
        <begin position="236"/>
        <end position="245"/>
    </location>
</feature>
<name>A0ABQ5ITC5_9ASTR</name>
<reference evidence="5" key="2">
    <citation type="submission" date="2022-01" db="EMBL/GenBank/DDBJ databases">
        <authorList>
            <person name="Yamashiro T."/>
            <person name="Shiraishi A."/>
            <person name="Satake H."/>
            <person name="Nakayama K."/>
        </authorList>
    </citation>
    <scope>NUCLEOTIDE SEQUENCE</scope>
</reference>
<evidence type="ECO:0000313" key="5">
    <source>
        <dbReference type="EMBL" id="GJU03506.1"/>
    </source>
</evidence>
<dbReference type="EMBL" id="BQNB010021160">
    <property type="protein sequence ID" value="GJU03506.1"/>
    <property type="molecule type" value="Genomic_DNA"/>
</dbReference>
<organism evidence="5 6">
    <name type="scientific">Tanacetum coccineum</name>
    <dbReference type="NCBI Taxonomy" id="301880"/>
    <lineage>
        <taxon>Eukaryota</taxon>
        <taxon>Viridiplantae</taxon>
        <taxon>Streptophyta</taxon>
        <taxon>Embryophyta</taxon>
        <taxon>Tracheophyta</taxon>
        <taxon>Spermatophyta</taxon>
        <taxon>Magnoliopsida</taxon>
        <taxon>eudicotyledons</taxon>
        <taxon>Gunneridae</taxon>
        <taxon>Pentapetalae</taxon>
        <taxon>asterids</taxon>
        <taxon>campanulids</taxon>
        <taxon>Asterales</taxon>
        <taxon>Asteraceae</taxon>
        <taxon>Asteroideae</taxon>
        <taxon>Anthemideae</taxon>
        <taxon>Anthemidinae</taxon>
        <taxon>Tanacetum</taxon>
    </lineage>
</organism>
<dbReference type="Gene3D" id="4.10.60.10">
    <property type="entry name" value="Zinc finger, CCHC-type"/>
    <property type="match status" value="1"/>
</dbReference>
<comment type="caution">
    <text evidence="5">The sequence shown here is derived from an EMBL/GenBank/DDBJ whole genome shotgun (WGS) entry which is preliminary data.</text>
</comment>
<keyword evidence="1" id="KW-0479">Metal-binding</keyword>
<evidence type="ECO:0000313" key="6">
    <source>
        <dbReference type="Proteomes" id="UP001151760"/>
    </source>
</evidence>